<comment type="similarity">
    <text evidence="4 14 15">Belongs to the prokaryotic pantothenate kinase family.</text>
</comment>
<gene>
    <name evidence="14" type="primary">coaA</name>
    <name evidence="17" type="ORF">A176_004722</name>
</gene>
<keyword evidence="11 14" id="KW-0067">ATP-binding</keyword>
<evidence type="ECO:0000259" key="16">
    <source>
        <dbReference type="Pfam" id="PF00485"/>
    </source>
</evidence>
<dbReference type="PANTHER" id="PTHR10285">
    <property type="entry name" value="URIDINE KINASE"/>
    <property type="match status" value="1"/>
</dbReference>
<dbReference type="InterPro" id="IPR004566">
    <property type="entry name" value="PanK"/>
</dbReference>
<reference evidence="17 18" key="1">
    <citation type="journal article" date="2016" name="PLoS ONE">
        <title>Complete Genome Sequence and Comparative Genomics of a Novel Myxobacterium Myxococcus hansupus.</title>
        <authorList>
            <person name="Sharma G."/>
            <person name="Narwani T."/>
            <person name="Subramanian S."/>
        </authorList>
    </citation>
    <scope>NUCLEOTIDE SEQUENCE [LARGE SCALE GENOMIC DNA]</scope>
    <source>
        <strain evidence="18">mixupus</strain>
    </source>
</reference>
<evidence type="ECO:0000313" key="17">
    <source>
        <dbReference type="EMBL" id="AKQ67810.1"/>
    </source>
</evidence>
<feature type="binding site" evidence="14">
    <location>
        <begin position="96"/>
        <end position="103"/>
    </location>
    <ligand>
        <name>ATP</name>
        <dbReference type="ChEBI" id="CHEBI:30616"/>
    </ligand>
</feature>
<dbReference type="NCBIfam" id="TIGR00554">
    <property type="entry name" value="panK_bact"/>
    <property type="match status" value="1"/>
</dbReference>
<organism evidence="17 18">
    <name type="scientific">Pseudomyxococcus hansupus</name>
    <dbReference type="NCBI Taxonomy" id="1297742"/>
    <lineage>
        <taxon>Bacteria</taxon>
        <taxon>Pseudomonadati</taxon>
        <taxon>Myxococcota</taxon>
        <taxon>Myxococcia</taxon>
        <taxon>Myxococcales</taxon>
        <taxon>Cystobacterineae</taxon>
        <taxon>Myxococcaceae</taxon>
        <taxon>Pseudomyxococcus</taxon>
    </lineage>
</organism>
<sequence length="318" mass="35755">MASATSSPSASMFIELERDAWRALRAATPLPLESSEIDALRGLGEHLDLDEVVDVYLPLSRLLNLQVAAAQRLWADQQAFLGATVQKVPFIIAIAGSVAVGKSTTARILQALLKRWPDHPRVELVTTDGFLFPNGVLTERGLMKRKGFPESYDRRGLVRFLAELKAGRAEVMAPVYSHLVYDVVPGEAQAIRQPDILILEGLNVLQTGAQEGKQLPTTFLSDFFDFSIYVDAHESDIRKWYVDRFLKLQQTAFRDERSYFRRFSELSTEQAVSMAESVWGEINGPNLVHNIAPSRSRARLILLKGPDHKVKRVRLRKM</sequence>
<evidence type="ECO:0000256" key="11">
    <source>
        <dbReference type="ARBA" id="ARBA00022840"/>
    </source>
</evidence>
<dbReference type="OrthoDB" id="1550976at2"/>
<dbReference type="EC" id="2.7.1.33" evidence="5 14"/>
<dbReference type="GO" id="GO:0004594">
    <property type="term" value="F:pantothenate kinase activity"/>
    <property type="evidence" value="ECO:0007669"/>
    <property type="project" value="UniProtKB-UniRule"/>
</dbReference>
<protein>
    <recommendedName>
        <fullName evidence="6 14">Pantothenate kinase</fullName>
        <ecNumber evidence="5 14">2.7.1.33</ecNumber>
    </recommendedName>
    <alternativeName>
        <fullName evidence="13 14">Pantothenic acid kinase</fullName>
    </alternativeName>
</protein>
<dbReference type="Proteomes" id="UP000009026">
    <property type="component" value="Chromosome"/>
</dbReference>
<name>A0A0H4X2C8_9BACT</name>
<dbReference type="eggNOG" id="COG1072">
    <property type="taxonomic scope" value="Bacteria"/>
</dbReference>
<dbReference type="PIRSF" id="PIRSF000545">
    <property type="entry name" value="Pantothenate_kin"/>
    <property type="match status" value="1"/>
</dbReference>
<evidence type="ECO:0000256" key="14">
    <source>
        <dbReference type="HAMAP-Rule" id="MF_00215"/>
    </source>
</evidence>
<proteinExistence type="inferred from homology"/>
<dbReference type="GO" id="GO:0005737">
    <property type="term" value="C:cytoplasm"/>
    <property type="evidence" value="ECO:0007669"/>
    <property type="project" value="UniProtKB-SubCell"/>
</dbReference>
<evidence type="ECO:0000256" key="13">
    <source>
        <dbReference type="ARBA" id="ARBA00032866"/>
    </source>
</evidence>
<dbReference type="STRING" id="1297742.A176_004722"/>
<accession>A0A0H4X2C8</accession>
<evidence type="ECO:0000313" key="18">
    <source>
        <dbReference type="Proteomes" id="UP000009026"/>
    </source>
</evidence>
<dbReference type="EMBL" id="CP012109">
    <property type="protein sequence ID" value="AKQ67810.1"/>
    <property type="molecule type" value="Genomic_DNA"/>
</dbReference>
<dbReference type="KEGG" id="mym:A176_004722"/>
<evidence type="ECO:0000256" key="3">
    <source>
        <dbReference type="ARBA" id="ARBA00005225"/>
    </source>
</evidence>
<dbReference type="GO" id="GO:0015937">
    <property type="term" value="P:coenzyme A biosynthetic process"/>
    <property type="evidence" value="ECO:0007669"/>
    <property type="project" value="UniProtKB-UniRule"/>
</dbReference>
<keyword evidence="10 14" id="KW-0418">Kinase</keyword>
<evidence type="ECO:0000256" key="10">
    <source>
        <dbReference type="ARBA" id="ARBA00022777"/>
    </source>
</evidence>
<dbReference type="SUPFAM" id="SSF52540">
    <property type="entry name" value="P-loop containing nucleoside triphosphate hydrolases"/>
    <property type="match status" value="1"/>
</dbReference>
<evidence type="ECO:0000256" key="9">
    <source>
        <dbReference type="ARBA" id="ARBA00022741"/>
    </source>
</evidence>
<dbReference type="GO" id="GO:0005524">
    <property type="term" value="F:ATP binding"/>
    <property type="evidence" value="ECO:0007669"/>
    <property type="project" value="UniProtKB-UniRule"/>
</dbReference>
<comment type="catalytic activity">
    <reaction evidence="1 14 15">
        <text>(R)-pantothenate + ATP = (R)-4'-phosphopantothenate + ADP + H(+)</text>
        <dbReference type="Rhea" id="RHEA:16373"/>
        <dbReference type="ChEBI" id="CHEBI:10986"/>
        <dbReference type="ChEBI" id="CHEBI:15378"/>
        <dbReference type="ChEBI" id="CHEBI:29032"/>
        <dbReference type="ChEBI" id="CHEBI:30616"/>
        <dbReference type="ChEBI" id="CHEBI:456216"/>
        <dbReference type="EC" id="2.7.1.33"/>
    </reaction>
</comment>
<evidence type="ECO:0000256" key="7">
    <source>
        <dbReference type="ARBA" id="ARBA00022490"/>
    </source>
</evidence>
<evidence type="ECO:0000256" key="1">
    <source>
        <dbReference type="ARBA" id="ARBA00001206"/>
    </source>
</evidence>
<evidence type="ECO:0000256" key="5">
    <source>
        <dbReference type="ARBA" id="ARBA00012102"/>
    </source>
</evidence>
<dbReference type="InterPro" id="IPR006083">
    <property type="entry name" value="PRK/URK"/>
</dbReference>
<evidence type="ECO:0000256" key="15">
    <source>
        <dbReference type="RuleBase" id="RU003530"/>
    </source>
</evidence>
<evidence type="ECO:0000256" key="2">
    <source>
        <dbReference type="ARBA" id="ARBA00004496"/>
    </source>
</evidence>
<dbReference type="HAMAP" id="MF_00215">
    <property type="entry name" value="Pantothen_kinase_1"/>
    <property type="match status" value="1"/>
</dbReference>
<keyword evidence="12 14" id="KW-0173">Coenzyme A biosynthesis</keyword>
<keyword evidence="7 14" id="KW-0963">Cytoplasm</keyword>
<comment type="subcellular location">
    <subcellularLocation>
        <location evidence="2 14 15">Cytoplasm</location>
    </subcellularLocation>
</comment>
<evidence type="ECO:0000256" key="6">
    <source>
        <dbReference type="ARBA" id="ARBA00015080"/>
    </source>
</evidence>
<dbReference type="Gene3D" id="3.40.50.300">
    <property type="entry name" value="P-loop containing nucleotide triphosphate hydrolases"/>
    <property type="match status" value="1"/>
</dbReference>
<keyword evidence="8 14" id="KW-0808">Transferase</keyword>
<comment type="pathway">
    <text evidence="3 14 15">Cofactor biosynthesis; coenzyme A biosynthesis; CoA from (R)-pantothenate: step 1/5.</text>
</comment>
<evidence type="ECO:0000256" key="8">
    <source>
        <dbReference type="ARBA" id="ARBA00022679"/>
    </source>
</evidence>
<dbReference type="InterPro" id="IPR027417">
    <property type="entry name" value="P-loop_NTPase"/>
</dbReference>
<dbReference type="RefSeq" id="WP_002637193.1">
    <property type="nucleotide sequence ID" value="NZ_CP012109.1"/>
</dbReference>
<evidence type="ECO:0000256" key="4">
    <source>
        <dbReference type="ARBA" id="ARBA00006087"/>
    </source>
</evidence>
<dbReference type="PATRIC" id="fig|1297742.4.peg.4769"/>
<dbReference type="UniPathway" id="UPA00241">
    <property type="reaction ID" value="UER00352"/>
</dbReference>
<evidence type="ECO:0000256" key="12">
    <source>
        <dbReference type="ARBA" id="ARBA00022993"/>
    </source>
</evidence>
<dbReference type="AlphaFoldDB" id="A0A0H4X2C8"/>
<keyword evidence="18" id="KW-1185">Reference proteome</keyword>
<dbReference type="Pfam" id="PF00485">
    <property type="entry name" value="PRK"/>
    <property type="match status" value="1"/>
</dbReference>
<dbReference type="CDD" id="cd02025">
    <property type="entry name" value="PanK"/>
    <property type="match status" value="1"/>
</dbReference>
<feature type="domain" description="Phosphoribulokinase/uridine kinase" evidence="16">
    <location>
        <begin position="91"/>
        <end position="234"/>
    </location>
</feature>
<keyword evidence="9 14" id="KW-0547">Nucleotide-binding</keyword>